<protein>
    <submittedName>
        <fullName evidence="2">Uncharacterized protein</fullName>
    </submittedName>
</protein>
<evidence type="ECO:0000256" key="1">
    <source>
        <dbReference type="SAM" id="MobiDB-lite"/>
    </source>
</evidence>
<dbReference type="EMBL" id="GBRH01242320">
    <property type="protein sequence ID" value="JAD55575.1"/>
    <property type="molecule type" value="Transcribed_RNA"/>
</dbReference>
<dbReference type="AlphaFoldDB" id="A0A0A9B350"/>
<feature type="region of interest" description="Disordered" evidence="1">
    <location>
        <begin position="39"/>
        <end position="63"/>
    </location>
</feature>
<feature type="compositionally biased region" description="Polar residues" evidence="1">
    <location>
        <begin position="39"/>
        <end position="51"/>
    </location>
</feature>
<organism evidence="2">
    <name type="scientific">Arundo donax</name>
    <name type="common">Giant reed</name>
    <name type="synonym">Donax arundinaceus</name>
    <dbReference type="NCBI Taxonomy" id="35708"/>
    <lineage>
        <taxon>Eukaryota</taxon>
        <taxon>Viridiplantae</taxon>
        <taxon>Streptophyta</taxon>
        <taxon>Embryophyta</taxon>
        <taxon>Tracheophyta</taxon>
        <taxon>Spermatophyta</taxon>
        <taxon>Magnoliopsida</taxon>
        <taxon>Liliopsida</taxon>
        <taxon>Poales</taxon>
        <taxon>Poaceae</taxon>
        <taxon>PACMAD clade</taxon>
        <taxon>Arundinoideae</taxon>
        <taxon>Arundineae</taxon>
        <taxon>Arundo</taxon>
    </lineage>
</organism>
<proteinExistence type="predicted"/>
<accession>A0A0A9B350</accession>
<sequence>MTRDAARSWDLSVGSSILIGPLLVLLLDPLVKSMGFSSLQGNLTSTRSSSVGAGASKKMRRRK</sequence>
<name>A0A0A9B350_ARUDO</name>
<evidence type="ECO:0000313" key="2">
    <source>
        <dbReference type="EMBL" id="JAD55575.1"/>
    </source>
</evidence>
<reference evidence="2" key="2">
    <citation type="journal article" date="2015" name="Data Brief">
        <title>Shoot transcriptome of the giant reed, Arundo donax.</title>
        <authorList>
            <person name="Barrero R.A."/>
            <person name="Guerrero F.D."/>
            <person name="Moolhuijzen P."/>
            <person name="Goolsby J.A."/>
            <person name="Tidwell J."/>
            <person name="Bellgard S.E."/>
            <person name="Bellgard M.I."/>
        </authorList>
    </citation>
    <scope>NUCLEOTIDE SEQUENCE</scope>
    <source>
        <tissue evidence="2">Shoot tissue taken approximately 20 cm above the soil surface</tissue>
    </source>
</reference>
<reference evidence="2" key="1">
    <citation type="submission" date="2014-09" db="EMBL/GenBank/DDBJ databases">
        <authorList>
            <person name="Magalhaes I.L.F."/>
            <person name="Oliveira U."/>
            <person name="Santos F.R."/>
            <person name="Vidigal T.H.D.A."/>
            <person name="Brescovit A.D."/>
            <person name="Santos A.J."/>
        </authorList>
    </citation>
    <scope>NUCLEOTIDE SEQUENCE</scope>
    <source>
        <tissue evidence="2">Shoot tissue taken approximately 20 cm above the soil surface</tissue>
    </source>
</reference>